<evidence type="ECO:0000313" key="8">
    <source>
        <dbReference type="EMBL" id="MEN3069989.1"/>
    </source>
</evidence>
<proteinExistence type="inferred from homology"/>
<dbReference type="NCBIfam" id="TIGR03837">
    <property type="entry name" value="efp_Arg_rhamno"/>
    <property type="match status" value="1"/>
</dbReference>
<comment type="caution">
    <text evidence="8">The sequence shown here is derived from an EMBL/GenBank/DDBJ whole genome shotgun (WGS) entry which is preliminary data.</text>
</comment>
<keyword evidence="8" id="KW-0648">Protein biosynthesis</keyword>
<dbReference type="RefSeq" id="WP_345920764.1">
    <property type="nucleotide sequence ID" value="NZ_JBDIVE010000010.1"/>
</dbReference>
<evidence type="ECO:0000256" key="3">
    <source>
        <dbReference type="ARBA" id="ARBA00024303"/>
    </source>
</evidence>
<dbReference type="GO" id="GO:0003746">
    <property type="term" value="F:translation elongation factor activity"/>
    <property type="evidence" value="ECO:0007669"/>
    <property type="project" value="UniProtKB-KW"/>
</dbReference>
<dbReference type="Proteomes" id="UP001410394">
    <property type="component" value="Unassembled WGS sequence"/>
</dbReference>
<evidence type="ECO:0000256" key="6">
    <source>
        <dbReference type="ARBA" id="ARBA00030025"/>
    </source>
</evidence>
<comment type="catalytic activity">
    <reaction evidence="7">
        <text>dTDP-beta-L-rhamnose + L-arginyl-[protein] = N(omega)-(alpha-L-rhamnosyl)-L-arginyl-[protein] + dTDP + H(+)</text>
        <dbReference type="Rhea" id="RHEA:66692"/>
        <dbReference type="Rhea" id="RHEA-COMP:10532"/>
        <dbReference type="Rhea" id="RHEA-COMP:17096"/>
        <dbReference type="ChEBI" id="CHEBI:15378"/>
        <dbReference type="ChEBI" id="CHEBI:29965"/>
        <dbReference type="ChEBI" id="CHEBI:57510"/>
        <dbReference type="ChEBI" id="CHEBI:58369"/>
        <dbReference type="ChEBI" id="CHEBI:167445"/>
    </reaction>
    <physiologicalReaction direction="left-to-right" evidence="7">
        <dbReference type="Rhea" id="RHEA:66693"/>
    </physiologicalReaction>
</comment>
<organism evidence="8 9">
    <name type="scientific">Uliginosibacterium sediminicola</name>
    <dbReference type="NCBI Taxonomy" id="2024550"/>
    <lineage>
        <taxon>Bacteria</taxon>
        <taxon>Pseudomonadati</taxon>
        <taxon>Pseudomonadota</taxon>
        <taxon>Betaproteobacteria</taxon>
        <taxon>Rhodocyclales</taxon>
        <taxon>Zoogloeaceae</taxon>
        <taxon>Uliginosibacterium</taxon>
    </lineage>
</organism>
<protein>
    <recommendedName>
        <fullName evidence="5">Protein-arginine rhamnosyltransferase</fullName>
    </recommendedName>
    <alternativeName>
        <fullName evidence="6">EF-P arginine rhamnosyltransferase</fullName>
    </alternativeName>
</protein>
<keyword evidence="9" id="KW-1185">Reference proteome</keyword>
<dbReference type="InterPro" id="IPR016633">
    <property type="entry name" value="EarP"/>
</dbReference>
<evidence type="ECO:0000256" key="2">
    <source>
        <dbReference type="ARBA" id="ARBA00022679"/>
    </source>
</evidence>
<keyword evidence="2" id="KW-0808">Transferase</keyword>
<sequence length="377" mass="41665">MTKSALHVDIFCTVIDNFGDAGVCWRLARQLALEHGCRVRLWIDQPVVLHALVPELRGRREWQGVALGDWQEAAAAVPAQLVIEAFACNPPASYVQAMQACNPPPQWINLEYLSAEDWVEGCHGLPSPQPGGLRKYFFFPGFTPQTGGLLREQALDAERRAFQADALAQAAFWRSLRLNPSAAALKVSLFAYENAALPSLLAAWANGDQPVFCAVPLGRSLPAVAQWVGLSSLHAGDVLQHGALSIAVLPFLAQSDYDRLLWACDLNFVRGEDSFVRAQWAQRPFVWHIYQQQEAAHRPKLEAFLQRSEGGLPAAAAQARRDFWRAWDDQAGAAEHWPALRAALPELGQHAAKWAECVADQGDLASKLLIFCRHLLE</sequence>
<evidence type="ECO:0000256" key="1">
    <source>
        <dbReference type="ARBA" id="ARBA00022676"/>
    </source>
</evidence>
<dbReference type="EMBL" id="JBDIVE010000010">
    <property type="protein sequence ID" value="MEN3069989.1"/>
    <property type="molecule type" value="Genomic_DNA"/>
</dbReference>
<keyword evidence="1" id="KW-0328">Glycosyltransferase</keyword>
<dbReference type="Pfam" id="PF10093">
    <property type="entry name" value="EarP"/>
    <property type="match status" value="1"/>
</dbReference>
<evidence type="ECO:0000256" key="4">
    <source>
        <dbReference type="ARBA" id="ARBA00024346"/>
    </source>
</evidence>
<comment type="function">
    <text evidence="3">Protein-arginine rhamnosyltransferase that catalyzes the transfer of a single rhamnose to elongation factor P (EF-P) on 'Lys-32', a modification required for EF-P-dependent rescue of polyproline stalled ribosomes.</text>
</comment>
<gene>
    <name evidence="8" type="primary">earP</name>
    <name evidence="8" type="ORF">ABDB84_16020</name>
</gene>
<name>A0ABU9Z2A9_9RHOO</name>
<accession>A0ABU9Z2A9</accession>
<keyword evidence="8" id="KW-0251">Elongation factor</keyword>
<evidence type="ECO:0000256" key="7">
    <source>
        <dbReference type="ARBA" id="ARBA00048472"/>
    </source>
</evidence>
<comment type="similarity">
    <text evidence="4">Belongs to the glycosyltransferase 104 family.</text>
</comment>
<dbReference type="PIRSF" id="PIRSF015557">
    <property type="entry name" value="UCP015557"/>
    <property type="match status" value="1"/>
</dbReference>
<reference evidence="8 9" key="1">
    <citation type="journal article" date="2018" name="Int. J. Syst. Evol. Microbiol.">
        <title>Uliginosibacterium sediminicola sp. nov., isolated from freshwater sediment.</title>
        <authorList>
            <person name="Hwang W.M."/>
            <person name="Kim S.M."/>
            <person name="Kang K."/>
            <person name="Ahn T.Y."/>
        </authorList>
    </citation>
    <scope>NUCLEOTIDE SEQUENCE [LARGE SCALE GENOMIC DNA]</scope>
    <source>
        <strain evidence="8 9">M1-21</strain>
    </source>
</reference>
<evidence type="ECO:0000313" key="9">
    <source>
        <dbReference type="Proteomes" id="UP001410394"/>
    </source>
</evidence>
<evidence type="ECO:0000256" key="5">
    <source>
        <dbReference type="ARBA" id="ARBA00024416"/>
    </source>
</evidence>